<feature type="transmembrane region" description="Helical" evidence="1">
    <location>
        <begin position="40"/>
        <end position="58"/>
    </location>
</feature>
<reference evidence="2 3" key="1">
    <citation type="submission" date="2019-10" db="EMBL/GenBank/DDBJ databases">
        <authorList>
            <person name="Karimi E."/>
        </authorList>
    </citation>
    <scope>NUCLEOTIDE SEQUENCE [LARGE SCALE GENOMIC DNA]</scope>
    <source>
        <strain evidence="2">Bacillus sp. 348</strain>
    </source>
</reference>
<sequence>MVNFFYSRRLWFTVLILIVGLASVLLYSNWRILLSNWLDTLKYTFAIVGLISTLYNYWNKFNTFITRIKIILFNSSSKWSAQTSYKGEFDDSILNKVRAKLLQIEGSSSFNFVNNHMFTINIEGIHFQFDYIDREDDDGNEFGKLVCKIDDFYCSYDQSIKIFQNQLTPIFRMIEKETNSKDNLYTFKIKFKGKNPFLSLITKNVDTRKINSLWYNMDYDTKNGKKSVKVTDASIECTTNDITDFQNASINFISLVGD</sequence>
<name>A0A653TG39_BACAB</name>
<dbReference type="Proteomes" id="UP000433089">
    <property type="component" value="Unassembled WGS sequence"/>
</dbReference>
<evidence type="ECO:0000313" key="2">
    <source>
        <dbReference type="EMBL" id="VXB79457.1"/>
    </source>
</evidence>
<accession>A0A653TG39</accession>
<keyword evidence="1" id="KW-0812">Transmembrane</keyword>
<organism evidence="2 3">
    <name type="scientific">Bacillus altitudinis</name>
    <dbReference type="NCBI Taxonomy" id="293387"/>
    <lineage>
        <taxon>Bacteria</taxon>
        <taxon>Bacillati</taxon>
        <taxon>Bacillota</taxon>
        <taxon>Bacilli</taxon>
        <taxon>Bacillales</taxon>
        <taxon>Bacillaceae</taxon>
        <taxon>Bacillus</taxon>
    </lineage>
</organism>
<protein>
    <submittedName>
        <fullName evidence="2">Uncharacterized protein</fullName>
    </submittedName>
</protein>
<keyword evidence="1" id="KW-0472">Membrane</keyword>
<keyword evidence="1" id="KW-1133">Transmembrane helix</keyword>
<proteinExistence type="predicted"/>
<gene>
    <name evidence="2" type="ORF">BACI348_41571</name>
</gene>
<feature type="transmembrane region" description="Helical" evidence="1">
    <location>
        <begin position="9"/>
        <end position="28"/>
    </location>
</feature>
<evidence type="ECO:0000313" key="3">
    <source>
        <dbReference type="Proteomes" id="UP000433089"/>
    </source>
</evidence>
<dbReference type="EMBL" id="CABWLH010000009">
    <property type="protein sequence ID" value="VXB79457.1"/>
    <property type="molecule type" value="Genomic_DNA"/>
</dbReference>
<evidence type="ECO:0000256" key="1">
    <source>
        <dbReference type="SAM" id="Phobius"/>
    </source>
</evidence>
<dbReference type="AlphaFoldDB" id="A0A653TG39"/>